<feature type="transmembrane region" description="Helical" evidence="20">
    <location>
        <begin position="170"/>
        <end position="189"/>
    </location>
</feature>
<evidence type="ECO:0000256" key="16">
    <source>
        <dbReference type="ARBA" id="ARBA00023264"/>
    </source>
</evidence>
<evidence type="ECO:0000256" key="5">
    <source>
        <dbReference type="ARBA" id="ARBA00013212"/>
    </source>
</evidence>
<dbReference type="PROSITE" id="PS00379">
    <property type="entry name" value="CDP_ALCOHOL_P_TRANSF"/>
    <property type="match status" value="1"/>
</dbReference>
<evidence type="ECO:0000256" key="6">
    <source>
        <dbReference type="ARBA" id="ARBA00022516"/>
    </source>
</evidence>
<dbReference type="InterPro" id="IPR048254">
    <property type="entry name" value="CDP_ALCOHOL_P_TRANSF_CS"/>
</dbReference>
<gene>
    <name evidence="22" type="primary">20215988</name>
    <name evidence="21" type="ORF">HELRODRAFT_81815</name>
</gene>
<proteinExistence type="inferred from homology"/>
<reference evidence="21 23" key="2">
    <citation type="journal article" date="2013" name="Nature">
        <title>Insights into bilaterian evolution from three spiralian genomes.</title>
        <authorList>
            <person name="Simakov O."/>
            <person name="Marletaz F."/>
            <person name="Cho S.J."/>
            <person name="Edsinger-Gonzales E."/>
            <person name="Havlak P."/>
            <person name="Hellsten U."/>
            <person name="Kuo D.H."/>
            <person name="Larsson T."/>
            <person name="Lv J."/>
            <person name="Arendt D."/>
            <person name="Savage R."/>
            <person name="Osoegawa K."/>
            <person name="de Jong P."/>
            <person name="Grimwood J."/>
            <person name="Chapman J.A."/>
            <person name="Shapiro H."/>
            <person name="Aerts A."/>
            <person name="Otillar R.P."/>
            <person name="Terry A.Y."/>
            <person name="Boore J.L."/>
            <person name="Grigoriev I.V."/>
            <person name="Lindberg D.R."/>
            <person name="Seaver E.C."/>
            <person name="Weisblat D.A."/>
            <person name="Putnam N.H."/>
            <person name="Rokhsar D.S."/>
        </authorList>
    </citation>
    <scope>NUCLEOTIDE SEQUENCE</scope>
</reference>
<evidence type="ECO:0000256" key="12">
    <source>
        <dbReference type="ARBA" id="ARBA00023098"/>
    </source>
</evidence>
<dbReference type="RefSeq" id="XP_009020642.1">
    <property type="nucleotide sequence ID" value="XM_009022394.1"/>
</dbReference>
<dbReference type="FunFam" id="1.20.120.1760:FF:000003">
    <property type="entry name" value="CDP-diacylglycerol--inositol 3-phosphatidyltransferase"/>
    <property type="match status" value="1"/>
</dbReference>
<dbReference type="CTD" id="20215988"/>
<feature type="transmembrane region" description="Helical" evidence="20">
    <location>
        <begin position="7"/>
        <end position="28"/>
    </location>
</feature>
<dbReference type="HOGENOM" id="CLU_067602_2_0_1"/>
<keyword evidence="15" id="KW-0464">Manganese</keyword>
<evidence type="ECO:0000313" key="21">
    <source>
        <dbReference type="EMBL" id="ESO01406.1"/>
    </source>
</evidence>
<comment type="catalytic activity">
    <reaction evidence="18">
        <text>a CDP-1,2-diacyl-sn-glycerol + myo-inositol = a 1,2-diacyl-sn-glycero-3-phospho-(1D-myo-inositol) + CMP + H(+)</text>
        <dbReference type="Rhea" id="RHEA:11580"/>
        <dbReference type="ChEBI" id="CHEBI:15378"/>
        <dbReference type="ChEBI" id="CHEBI:17268"/>
        <dbReference type="ChEBI" id="CHEBI:57880"/>
        <dbReference type="ChEBI" id="CHEBI:58332"/>
        <dbReference type="ChEBI" id="CHEBI:60377"/>
        <dbReference type="EC" id="2.7.8.11"/>
    </reaction>
</comment>
<feature type="transmembrane region" description="Helical" evidence="20">
    <location>
        <begin position="135"/>
        <end position="158"/>
    </location>
</feature>
<name>T1G4J0_HELRO</name>
<evidence type="ECO:0000256" key="13">
    <source>
        <dbReference type="ARBA" id="ARBA00023136"/>
    </source>
</evidence>
<keyword evidence="16 18" id="KW-1208">Phospholipid metabolism</keyword>
<evidence type="ECO:0000256" key="14">
    <source>
        <dbReference type="ARBA" id="ARBA00023209"/>
    </source>
</evidence>
<evidence type="ECO:0000256" key="1">
    <source>
        <dbReference type="ARBA" id="ARBA00001936"/>
    </source>
</evidence>
<dbReference type="FunCoup" id="T1G4J0">
    <property type="interactions" value="1452"/>
</dbReference>
<evidence type="ECO:0000256" key="4">
    <source>
        <dbReference type="ARBA" id="ARBA00010441"/>
    </source>
</evidence>
<comment type="cofactor">
    <cofactor evidence="2">
        <name>Mg(2+)</name>
        <dbReference type="ChEBI" id="CHEBI:18420"/>
    </cofactor>
</comment>
<keyword evidence="11 20" id="KW-1133">Transmembrane helix</keyword>
<dbReference type="GO" id="GO:0006661">
    <property type="term" value="P:phosphatidylinositol biosynthetic process"/>
    <property type="evidence" value="ECO:0000318"/>
    <property type="project" value="GO_Central"/>
</dbReference>
<evidence type="ECO:0000256" key="18">
    <source>
        <dbReference type="PIRNR" id="PIRNR000848"/>
    </source>
</evidence>
<comment type="cofactor">
    <cofactor evidence="1">
        <name>Mn(2+)</name>
        <dbReference type="ChEBI" id="CHEBI:29035"/>
    </cofactor>
</comment>
<evidence type="ECO:0000256" key="11">
    <source>
        <dbReference type="ARBA" id="ARBA00022989"/>
    </source>
</evidence>
<dbReference type="InterPro" id="IPR000462">
    <property type="entry name" value="CDP-OH_P_trans"/>
</dbReference>
<evidence type="ECO:0000256" key="20">
    <source>
        <dbReference type="SAM" id="Phobius"/>
    </source>
</evidence>
<dbReference type="KEGG" id="hro:HELRODRAFT_81815"/>
<dbReference type="GO" id="GO:0005794">
    <property type="term" value="C:Golgi apparatus"/>
    <property type="evidence" value="ECO:0000318"/>
    <property type="project" value="GO_Central"/>
</dbReference>
<dbReference type="InterPro" id="IPR043130">
    <property type="entry name" value="CDP-OH_PTrfase_TM_dom"/>
</dbReference>
<keyword evidence="6 18" id="KW-0444">Lipid biosynthesis</keyword>
<dbReference type="EMBL" id="KB096785">
    <property type="protein sequence ID" value="ESO01406.1"/>
    <property type="molecule type" value="Genomic_DNA"/>
</dbReference>
<dbReference type="EC" id="2.7.8.11" evidence="5 18"/>
<keyword evidence="8 20" id="KW-0812">Transmembrane</keyword>
<dbReference type="PIRSF" id="PIRSF000848">
    <property type="entry name" value="CDP_diag_ino_3_P"/>
    <property type="match status" value="1"/>
</dbReference>
<dbReference type="eggNOG" id="KOG3240">
    <property type="taxonomic scope" value="Eukaryota"/>
</dbReference>
<reference evidence="23" key="1">
    <citation type="submission" date="2012-12" db="EMBL/GenBank/DDBJ databases">
        <authorList>
            <person name="Hellsten U."/>
            <person name="Grimwood J."/>
            <person name="Chapman J.A."/>
            <person name="Shapiro H."/>
            <person name="Aerts A."/>
            <person name="Otillar R.P."/>
            <person name="Terry A.Y."/>
            <person name="Boore J.L."/>
            <person name="Simakov O."/>
            <person name="Marletaz F."/>
            <person name="Cho S.-J."/>
            <person name="Edsinger-Gonzales E."/>
            <person name="Havlak P."/>
            <person name="Kuo D.-H."/>
            <person name="Larsson T."/>
            <person name="Lv J."/>
            <person name="Arendt D."/>
            <person name="Savage R."/>
            <person name="Osoegawa K."/>
            <person name="de Jong P."/>
            <person name="Lindberg D.R."/>
            <person name="Seaver E.C."/>
            <person name="Weisblat D.A."/>
            <person name="Putnam N.H."/>
            <person name="Grigoriev I.V."/>
            <person name="Rokhsar D.S."/>
        </authorList>
    </citation>
    <scope>NUCLEOTIDE SEQUENCE</scope>
</reference>
<keyword evidence="10" id="KW-0460">Magnesium</keyword>
<dbReference type="STRING" id="6412.T1G4J0"/>
<dbReference type="PANTHER" id="PTHR15362">
    <property type="entry name" value="PHOSPHATIDYLINOSITOL SYNTHASE"/>
    <property type="match status" value="1"/>
</dbReference>
<dbReference type="EMBL" id="AMQM01005099">
    <property type="status" value="NOT_ANNOTATED_CDS"/>
    <property type="molecule type" value="Genomic_DNA"/>
</dbReference>
<evidence type="ECO:0000256" key="17">
    <source>
        <dbReference type="ARBA" id="ARBA00070582"/>
    </source>
</evidence>
<dbReference type="InParanoid" id="T1G4J0"/>
<evidence type="ECO:0000313" key="23">
    <source>
        <dbReference type="Proteomes" id="UP000015101"/>
    </source>
</evidence>
<dbReference type="EnsemblMetazoa" id="HelroT81815">
    <property type="protein sequence ID" value="HelroP81815"/>
    <property type="gene ID" value="HelroG81815"/>
</dbReference>
<keyword evidence="14 18" id="KW-0594">Phospholipid biosynthesis</keyword>
<dbReference type="Gene3D" id="1.20.120.1760">
    <property type="match status" value="1"/>
</dbReference>
<keyword evidence="9" id="KW-0479">Metal-binding</keyword>
<reference evidence="22" key="3">
    <citation type="submission" date="2015-06" db="UniProtKB">
        <authorList>
            <consortium name="EnsemblMetazoa"/>
        </authorList>
    </citation>
    <scope>IDENTIFICATION</scope>
</reference>
<evidence type="ECO:0000256" key="10">
    <source>
        <dbReference type="ARBA" id="ARBA00022842"/>
    </source>
</evidence>
<keyword evidence="23" id="KW-1185">Reference proteome</keyword>
<feature type="transmembrane region" description="Helical" evidence="20">
    <location>
        <begin position="34"/>
        <end position="53"/>
    </location>
</feature>
<protein>
    <recommendedName>
        <fullName evidence="17 18">CDP-diacylglycerol--inositol 3-phosphatidyltransferase</fullName>
        <ecNumber evidence="5 18">2.7.8.11</ecNumber>
    </recommendedName>
</protein>
<evidence type="ECO:0000256" key="7">
    <source>
        <dbReference type="ARBA" id="ARBA00022679"/>
    </source>
</evidence>
<evidence type="ECO:0000256" key="19">
    <source>
        <dbReference type="RuleBase" id="RU003750"/>
    </source>
</evidence>
<dbReference type="GO" id="GO:0016020">
    <property type="term" value="C:membrane"/>
    <property type="evidence" value="ECO:0007669"/>
    <property type="project" value="UniProtKB-SubCell"/>
</dbReference>
<keyword evidence="7 18" id="KW-0808">Transferase</keyword>
<accession>T1G4J0</accession>
<dbReference type="Proteomes" id="UP000015101">
    <property type="component" value="Unassembled WGS sequence"/>
</dbReference>
<dbReference type="OMA" id="AQTYSEN"/>
<dbReference type="GeneID" id="20215988"/>
<evidence type="ECO:0000256" key="9">
    <source>
        <dbReference type="ARBA" id="ARBA00022723"/>
    </source>
</evidence>
<evidence type="ECO:0000256" key="2">
    <source>
        <dbReference type="ARBA" id="ARBA00001946"/>
    </source>
</evidence>
<sequence>MAEENVFLFVPNIIGYLRILLLLISMYVMPTNHIVAAWCYIISGLLDSLDGHAARLLNQSTKFGAFLDMLTDRCATMCLLVVLGTFYPKWMFVFQLVMVVDIASHWIHCQSALMKGSDSHKKIDLSGNSILRYYYTNRTVLFLMCTGNEAFYAMLYLLNFTYGPIIPLGPLSFGIFKFLCILTAPVAVVKSFINLVQMYAACLNVVSIDNDDRRKNEFKSEMKMS</sequence>
<keyword evidence="13 18" id="KW-0472">Membrane</keyword>
<evidence type="ECO:0000256" key="15">
    <source>
        <dbReference type="ARBA" id="ARBA00023211"/>
    </source>
</evidence>
<dbReference type="InterPro" id="IPR014387">
    <property type="entry name" value="CDP_diag_ino_3_P_euk"/>
</dbReference>
<evidence type="ECO:0000256" key="3">
    <source>
        <dbReference type="ARBA" id="ARBA00004141"/>
    </source>
</evidence>
<comment type="similarity">
    <text evidence="4 18 19">Belongs to the CDP-alcohol phosphatidyltransferase class-I family.</text>
</comment>
<comment type="subcellular location">
    <subcellularLocation>
        <location evidence="3">Membrane</location>
        <topology evidence="3">Multi-pass membrane protein</topology>
    </subcellularLocation>
</comment>
<keyword evidence="12 18" id="KW-0443">Lipid metabolism</keyword>
<dbReference type="AlphaFoldDB" id="T1G4J0"/>
<dbReference type="Pfam" id="PF01066">
    <property type="entry name" value="CDP-OH_P_transf"/>
    <property type="match status" value="1"/>
</dbReference>
<organism evidence="22 23">
    <name type="scientific">Helobdella robusta</name>
    <name type="common">Californian leech</name>
    <dbReference type="NCBI Taxonomy" id="6412"/>
    <lineage>
        <taxon>Eukaryota</taxon>
        <taxon>Metazoa</taxon>
        <taxon>Spiralia</taxon>
        <taxon>Lophotrochozoa</taxon>
        <taxon>Annelida</taxon>
        <taxon>Clitellata</taxon>
        <taxon>Hirudinea</taxon>
        <taxon>Rhynchobdellida</taxon>
        <taxon>Glossiphoniidae</taxon>
        <taxon>Helobdella</taxon>
    </lineage>
</organism>
<dbReference type="PANTHER" id="PTHR15362:SF4">
    <property type="entry name" value="CDP-DIACYLGLYCEROL--INOSITOL 3-PHOSPHATIDYLTRANSFERASE"/>
    <property type="match status" value="1"/>
</dbReference>
<dbReference type="OrthoDB" id="10251079at2759"/>
<dbReference type="GO" id="GO:0046872">
    <property type="term" value="F:metal ion binding"/>
    <property type="evidence" value="ECO:0007669"/>
    <property type="project" value="UniProtKB-KW"/>
</dbReference>
<evidence type="ECO:0000313" key="22">
    <source>
        <dbReference type="EnsemblMetazoa" id="HelroP81815"/>
    </source>
</evidence>
<dbReference type="GO" id="GO:0003881">
    <property type="term" value="F:CDP-diacylglycerol-inositol 3-phosphatidyltransferase activity"/>
    <property type="evidence" value="ECO:0000318"/>
    <property type="project" value="GO_Central"/>
</dbReference>
<evidence type="ECO:0000256" key="8">
    <source>
        <dbReference type="ARBA" id="ARBA00022692"/>
    </source>
</evidence>